<evidence type="ECO:0000313" key="5">
    <source>
        <dbReference type="EMBL" id="KMQ89616.1"/>
    </source>
</evidence>
<gene>
    <name evidence="5" type="ORF">RF55_10735</name>
</gene>
<dbReference type="Proteomes" id="UP000036403">
    <property type="component" value="Unassembled WGS sequence"/>
</dbReference>
<dbReference type="AlphaFoldDB" id="A0A0J7KHD5"/>
<dbReference type="SUPFAM" id="SSF56672">
    <property type="entry name" value="DNA/RNA polymerases"/>
    <property type="match status" value="1"/>
</dbReference>
<dbReference type="InterPro" id="IPR036875">
    <property type="entry name" value="Znf_CCHC_sf"/>
</dbReference>
<proteinExistence type="predicted"/>
<keyword evidence="2" id="KW-0862">Zinc</keyword>
<accession>A0A0J7KHD5</accession>
<dbReference type="PANTHER" id="PTHR11439:SF491">
    <property type="entry name" value="INTEGRASE CATALYTIC DOMAIN-CONTAINING PROTEIN"/>
    <property type="match status" value="1"/>
</dbReference>
<evidence type="ECO:0000256" key="3">
    <source>
        <dbReference type="SAM" id="MobiDB-lite"/>
    </source>
</evidence>
<dbReference type="PROSITE" id="PS50158">
    <property type="entry name" value="ZF_CCHC"/>
    <property type="match status" value="1"/>
</dbReference>
<keyword evidence="1" id="KW-0064">Aspartyl protease</keyword>
<dbReference type="GO" id="GO:0003676">
    <property type="term" value="F:nucleic acid binding"/>
    <property type="evidence" value="ECO:0007669"/>
    <property type="project" value="InterPro"/>
</dbReference>
<dbReference type="InterPro" id="IPR043502">
    <property type="entry name" value="DNA/RNA_pol_sf"/>
</dbReference>
<keyword evidence="1" id="KW-0645">Protease</keyword>
<dbReference type="PANTHER" id="PTHR11439">
    <property type="entry name" value="GAG-POL-RELATED RETROTRANSPOSON"/>
    <property type="match status" value="1"/>
</dbReference>
<dbReference type="EMBL" id="LBMM01007567">
    <property type="protein sequence ID" value="KMQ89616.1"/>
    <property type="molecule type" value="Genomic_DNA"/>
</dbReference>
<dbReference type="OrthoDB" id="8188638at2759"/>
<dbReference type="InterPro" id="IPR001878">
    <property type="entry name" value="Znf_CCHC"/>
</dbReference>
<feature type="region of interest" description="Disordered" evidence="3">
    <location>
        <begin position="395"/>
        <end position="467"/>
    </location>
</feature>
<keyword evidence="2" id="KW-0863">Zinc-finger</keyword>
<evidence type="ECO:0000256" key="1">
    <source>
        <dbReference type="ARBA" id="ARBA00022750"/>
    </source>
</evidence>
<feature type="domain" description="CCHC-type" evidence="4">
    <location>
        <begin position="144"/>
        <end position="157"/>
    </location>
</feature>
<dbReference type="STRING" id="67767.A0A0J7KHD5"/>
<keyword evidence="6" id="KW-1185">Reference proteome</keyword>
<dbReference type="InterPro" id="IPR054722">
    <property type="entry name" value="PolX-like_BBD"/>
</dbReference>
<keyword evidence="1" id="KW-0378">Hydrolase</keyword>
<dbReference type="GO" id="GO:0071897">
    <property type="term" value="P:DNA biosynthetic process"/>
    <property type="evidence" value="ECO:0007669"/>
    <property type="project" value="UniProtKB-ARBA"/>
</dbReference>
<evidence type="ECO:0000313" key="6">
    <source>
        <dbReference type="Proteomes" id="UP000036403"/>
    </source>
</evidence>
<dbReference type="Pfam" id="PF13976">
    <property type="entry name" value="gag_pre-integrs"/>
    <property type="match status" value="1"/>
</dbReference>
<name>A0A0J7KHD5_LASNI</name>
<comment type="caution">
    <text evidence="5">The sequence shown here is derived from an EMBL/GenBank/DDBJ whole genome shotgun (WGS) entry which is preliminary data.</text>
</comment>
<dbReference type="Pfam" id="PF00098">
    <property type="entry name" value="zf-CCHC"/>
    <property type="match status" value="1"/>
</dbReference>
<protein>
    <submittedName>
        <fullName evidence="5">Retrotransposon ty1-copia subclass</fullName>
    </submittedName>
</protein>
<dbReference type="InterPro" id="IPR025724">
    <property type="entry name" value="GAG-pre-integrase_dom"/>
</dbReference>
<dbReference type="GO" id="GO:0008270">
    <property type="term" value="F:zinc ion binding"/>
    <property type="evidence" value="ECO:0007669"/>
    <property type="project" value="UniProtKB-KW"/>
</dbReference>
<keyword evidence="2" id="KW-0479">Metal-binding</keyword>
<dbReference type="GO" id="GO:0004190">
    <property type="term" value="F:aspartic-type endopeptidase activity"/>
    <property type="evidence" value="ECO:0007669"/>
    <property type="project" value="UniProtKB-KW"/>
</dbReference>
<dbReference type="Pfam" id="PF22936">
    <property type="entry name" value="Pol_BBD"/>
    <property type="match status" value="1"/>
</dbReference>
<evidence type="ECO:0000256" key="2">
    <source>
        <dbReference type="PROSITE-ProRule" id="PRU00047"/>
    </source>
</evidence>
<evidence type="ECO:0000259" key="4">
    <source>
        <dbReference type="PROSITE" id="PS50158"/>
    </source>
</evidence>
<sequence>MSAYLTVIKVMDVVDGKRGKPGDNDAANLSSYDGSSMAKHITRIENLAAKCKLVGEEVTEPNVIAKILDRLPDRFDSVVTTWDIVPSKDQTRLNLKTMLLAAENRKTVVEESEQALVVAKKSKQKFDKRTKEENKKKLKTDRPCWTCGKTGHYRRNCSDASKDGQNTGGGRWNKGNGNANTACFSVIKSSQMIDNEWIADSGASCHMAKDKSWFVDLKIENSNLTLADAGHLKAEGVGSVAIERWTGTQWESGKLLNVLFVPGLQKNLFSVGAATRLGVTCKTEKGMMRFFRNGIQQLEAEQTLNNLFIMKLRRPVIANANVVVDAKRWHERLGHPGITKMRELVKSGLVPGLKLEEVDKFFCEPCQLGKMVRKSVGEADKIERLLEIRSDATSDVGNRAVEEQESERHATLDAERLVGDQRQEKRPAEQRQEKRPAEKQDQRQEEQDQRQDQRQCPTEEQDQRQLRNRSWLRLPDFYQAHHVELDEPKTYGEAILRPDGATWQKAVDEELASLMKNGTWCEADLPPGRQAISAKWVFKLKRGPSGEIVRYKARLVARGYAQRPNVDYTETYSPVVRYESVRALLAIAAQQDMEIAQGDVKTAFLYGTLDEEIYMTVPDGAPNAGQVTAVDKVMDYLMTEFEVTIGSTEYFIGLEIKRDCIVRTIKISQRNYLLRVAEKIGLADAKGISTPAESRVYLSTTSEDNNDKRDMEKVPFREAVGSLMFAACVSRPDIMFAVSVVSRYLENPGLEHWQAVKRIIRYAKETAAYGIVYDGHNTDGLIIYSDSDYATDPDTRRSTSGYVTVLAGGAVSWMSQRQRIVALSTTEAEYVAASDATKEAIWIRRLLESVGVNKKGPIEMRLDNQGSIKLIKNPEFHKRTKHIDVRFHYIREIYKNGQIDIKYVPSSKQLADILTKALPKSTFESNRIGLQIMIVAINYLMGMKLGQLHAKIVLALLLREYEIWQIKDNESFLDPRSTFTAAGDGIYLHFKRIVQIK</sequence>
<reference evidence="5 6" key="1">
    <citation type="submission" date="2015-04" db="EMBL/GenBank/DDBJ databases">
        <title>Lasius niger genome sequencing.</title>
        <authorList>
            <person name="Konorov E.A."/>
            <person name="Nikitin M.A."/>
            <person name="Kirill M.V."/>
            <person name="Chang P."/>
        </authorList>
    </citation>
    <scope>NUCLEOTIDE SEQUENCE [LARGE SCALE GENOMIC DNA]</scope>
    <source>
        <tissue evidence="5">Whole</tissue>
    </source>
</reference>
<dbReference type="SUPFAM" id="SSF57756">
    <property type="entry name" value="Retrovirus zinc finger-like domains"/>
    <property type="match status" value="1"/>
</dbReference>
<dbReference type="SMART" id="SM00343">
    <property type="entry name" value="ZnF_C2HC"/>
    <property type="match status" value="1"/>
</dbReference>
<dbReference type="InterPro" id="IPR013103">
    <property type="entry name" value="RVT_2"/>
</dbReference>
<dbReference type="Pfam" id="PF07727">
    <property type="entry name" value="RVT_2"/>
    <property type="match status" value="1"/>
</dbReference>
<dbReference type="CDD" id="cd09272">
    <property type="entry name" value="RNase_HI_RT_Ty1"/>
    <property type="match status" value="1"/>
</dbReference>
<dbReference type="Pfam" id="PF14223">
    <property type="entry name" value="Retrotran_gag_2"/>
    <property type="match status" value="1"/>
</dbReference>
<dbReference type="PaxDb" id="67767-A0A0J7KHD5"/>
<feature type="compositionally biased region" description="Basic and acidic residues" evidence="3">
    <location>
        <begin position="400"/>
        <end position="453"/>
    </location>
</feature>
<organism evidence="5 6">
    <name type="scientific">Lasius niger</name>
    <name type="common">Black garden ant</name>
    <dbReference type="NCBI Taxonomy" id="67767"/>
    <lineage>
        <taxon>Eukaryota</taxon>
        <taxon>Metazoa</taxon>
        <taxon>Ecdysozoa</taxon>
        <taxon>Arthropoda</taxon>
        <taxon>Hexapoda</taxon>
        <taxon>Insecta</taxon>
        <taxon>Pterygota</taxon>
        <taxon>Neoptera</taxon>
        <taxon>Endopterygota</taxon>
        <taxon>Hymenoptera</taxon>
        <taxon>Apocrita</taxon>
        <taxon>Aculeata</taxon>
        <taxon>Formicoidea</taxon>
        <taxon>Formicidae</taxon>
        <taxon>Formicinae</taxon>
        <taxon>Lasius</taxon>
        <taxon>Lasius</taxon>
    </lineage>
</organism>